<gene>
    <name evidence="8" type="primary">LOC106763464</name>
</gene>
<keyword evidence="2 4" id="KW-0863">Zinc-finger</keyword>
<sequence length="510" mass="58909">MEKAIRENPNMKVVDIRDKVSRKWNVGISRNRASAMAKDNVDGSFKEQYRRIHDYGHELLRANPSSTVKIKVENSNGECIFNRIYVCLKACKDSFISCRPVIGLDGCFLKGKYGGELLTTVGRDANEQILPIAYAVVEVENKDSWTWFLDLLIGDLGGEAGLLTAIDALLPGVEQRFCVRHMYSNFRKQFPGKDLKRLMWTAATATYPQLWEAEMMKIKDINLEAFKYLIAIAPRYWSRSRFTSRSQCDTLVNNMCEGFNSVLVHTRTKPIITMLEEIRVYIMKRWAKNKTKMTLYQGSVCPKVLNRFRKQSWLIRYWLPRWSSNQLFEIIHISQFGEQFVVNLDKNECSCRKWLLTVITCTHAITAMKFLNVNAEDYIGTYYRKSTYEETYNSIVYPINGQVLWEKISYPDVLTPKKRTMPSRPKQKRRLESWELKKNDTQLRKGVSKKACAVCKQLGHNKRSCPQRLSTSDLPADQTPAEQPIEQPIDPTPQVTVPPAEQPTDQPAEE</sequence>
<organism evidence="7 8">
    <name type="scientific">Vigna radiata var. radiata</name>
    <name type="common">Mung bean</name>
    <name type="synonym">Phaseolus aureus</name>
    <dbReference type="NCBI Taxonomy" id="3916"/>
    <lineage>
        <taxon>Eukaryota</taxon>
        <taxon>Viridiplantae</taxon>
        <taxon>Streptophyta</taxon>
        <taxon>Embryophyta</taxon>
        <taxon>Tracheophyta</taxon>
        <taxon>Spermatophyta</taxon>
        <taxon>Magnoliopsida</taxon>
        <taxon>eudicotyledons</taxon>
        <taxon>Gunneridae</taxon>
        <taxon>Pentapetalae</taxon>
        <taxon>rosids</taxon>
        <taxon>fabids</taxon>
        <taxon>Fabales</taxon>
        <taxon>Fabaceae</taxon>
        <taxon>Papilionoideae</taxon>
        <taxon>50 kb inversion clade</taxon>
        <taxon>NPAAA clade</taxon>
        <taxon>indigoferoid/millettioid clade</taxon>
        <taxon>Phaseoleae</taxon>
        <taxon>Vigna</taxon>
    </lineage>
</organism>
<dbReference type="InterPro" id="IPR018289">
    <property type="entry name" value="MULE_transposase_dom"/>
</dbReference>
<dbReference type="SMART" id="SM00575">
    <property type="entry name" value="ZnF_PMZ"/>
    <property type="match status" value="1"/>
</dbReference>
<dbReference type="PANTHER" id="PTHR31973">
    <property type="entry name" value="POLYPROTEIN, PUTATIVE-RELATED"/>
    <property type="match status" value="1"/>
</dbReference>
<evidence type="ECO:0000259" key="6">
    <source>
        <dbReference type="PROSITE" id="PS50966"/>
    </source>
</evidence>
<dbReference type="Proteomes" id="UP000087766">
    <property type="component" value="Chromosome 6"/>
</dbReference>
<dbReference type="PANTHER" id="PTHR31973:SF187">
    <property type="entry name" value="MUTATOR TRANSPOSASE MUDRA PROTEIN"/>
    <property type="match status" value="1"/>
</dbReference>
<evidence type="ECO:0000313" key="8">
    <source>
        <dbReference type="RefSeq" id="XP_014503139.1"/>
    </source>
</evidence>
<dbReference type="InterPro" id="IPR006564">
    <property type="entry name" value="Znf_PMZ"/>
</dbReference>
<dbReference type="Pfam" id="PF10551">
    <property type="entry name" value="MULE"/>
    <property type="match status" value="1"/>
</dbReference>
<accession>A0A1S3UAZ2</accession>
<reference evidence="7" key="1">
    <citation type="journal article" date="2014" name="Nat. Commun.">
        <title>Genome sequence of mungbean and insights into evolution within Vigna species.</title>
        <authorList>
            <person name="Kang Y.J."/>
            <person name="Kim S.K."/>
            <person name="Kim M.Y."/>
            <person name="Lestari P."/>
            <person name="Kim K.H."/>
            <person name="Ha B.K."/>
            <person name="Jun T.H."/>
            <person name="Hwang W.J."/>
            <person name="Lee T."/>
            <person name="Lee J."/>
            <person name="Shim S."/>
            <person name="Yoon M.Y."/>
            <person name="Jang Y.E."/>
            <person name="Han K.S."/>
            <person name="Taeprayoon P."/>
            <person name="Yoon N."/>
            <person name="Somta P."/>
            <person name="Tanya P."/>
            <person name="Kim K.S."/>
            <person name="Gwag J.G."/>
            <person name="Moon J.K."/>
            <person name="Lee Y.H."/>
            <person name="Park B.S."/>
            <person name="Bombarely A."/>
            <person name="Doyle J.J."/>
            <person name="Jackson S.A."/>
            <person name="Schafleitner R."/>
            <person name="Srinives P."/>
            <person name="Varshney R.K."/>
            <person name="Lee S.H."/>
        </authorList>
    </citation>
    <scope>NUCLEOTIDE SEQUENCE [LARGE SCALE GENOMIC DNA]</scope>
    <source>
        <strain evidence="7">cv. VC1973A</strain>
    </source>
</reference>
<dbReference type="AlphaFoldDB" id="A0A1S3UAZ2"/>
<evidence type="ECO:0000313" key="7">
    <source>
        <dbReference type="Proteomes" id="UP000087766"/>
    </source>
</evidence>
<name>A0A1S3UAZ2_VIGRR</name>
<reference evidence="8" key="2">
    <citation type="submission" date="2025-08" db="UniProtKB">
        <authorList>
            <consortium name="RefSeq"/>
        </authorList>
    </citation>
    <scope>IDENTIFICATION</scope>
    <source>
        <tissue evidence="8">Leaf</tissue>
    </source>
</reference>
<dbReference type="GO" id="GO:0003676">
    <property type="term" value="F:nucleic acid binding"/>
    <property type="evidence" value="ECO:0007669"/>
    <property type="project" value="InterPro"/>
</dbReference>
<feature type="region of interest" description="Disordered" evidence="5">
    <location>
        <begin position="463"/>
        <end position="510"/>
    </location>
</feature>
<dbReference type="Pfam" id="PF04434">
    <property type="entry name" value="SWIM"/>
    <property type="match status" value="1"/>
</dbReference>
<dbReference type="InterPro" id="IPR036875">
    <property type="entry name" value="Znf_CCHC_sf"/>
</dbReference>
<dbReference type="STRING" id="3916.A0A1S3UAZ2"/>
<dbReference type="RefSeq" id="XP_014503139.1">
    <property type="nucleotide sequence ID" value="XM_014647653.1"/>
</dbReference>
<dbReference type="KEGG" id="vra:106763464"/>
<evidence type="ECO:0000256" key="3">
    <source>
        <dbReference type="ARBA" id="ARBA00022833"/>
    </source>
</evidence>
<evidence type="ECO:0000256" key="2">
    <source>
        <dbReference type="ARBA" id="ARBA00022771"/>
    </source>
</evidence>
<dbReference type="GO" id="GO:0008270">
    <property type="term" value="F:zinc ion binding"/>
    <property type="evidence" value="ECO:0007669"/>
    <property type="project" value="UniProtKB-KW"/>
</dbReference>
<evidence type="ECO:0000256" key="4">
    <source>
        <dbReference type="PROSITE-ProRule" id="PRU00325"/>
    </source>
</evidence>
<protein>
    <submittedName>
        <fullName evidence="8">Uncharacterized protein LOC106763464</fullName>
    </submittedName>
</protein>
<keyword evidence="7" id="KW-1185">Reference proteome</keyword>
<feature type="domain" description="SWIM-type" evidence="6">
    <location>
        <begin position="340"/>
        <end position="372"/>
    </location>
</feature>
<dbReference type="OrthoDB" id="1683089at2759"/>
<evidence type="ECO:0000256" key="5">
    <source>
        <dbReference type="SAM" id="MobiDB-lite"/>
    </source>
</evidence>
<dbReference type="InterPro" id="IPR007527">
    <property type="entry name" value="Znf_SWIM"/>
</dbReference>
<proteinExistence type="predicted"/>
<dbReference type="SUPFAM" id="SSF57756">
    <property type="entry name" value="Retrovirus zinc finger-like domains"/>
    <property type="match status" value="1"/>
</dbReference>
<evidence type="ECO:0000256" key="1">
    <source>
        <dbReference type="ARBA" id="ARBA00022723"/>
    </source>
</evidence>
<dbReference type="PROSITE" id="PS50966">
    <property type="entry name" value="ZF_SWIM"/>
    <property type="match status" value="1"/>
</dbReference>
<keyword evidence="3" id="KW-0862">Zinc</keyword>
<dbReference type="GeneID" id="106763464"/>
<keyword evidence="1" id="KW-0479">Metal-binding</keyword>